<evidence type="ECO:0000256" key="14">
    <source>
        <dbReference type="RuleBase" id="RU000457"/>
    </source>
</evidence>
<organism evidence="20 21">
    <name type="scientific">Buddleja alternifolia</name>
    <dbReference type="NCBI Taxonomy" id="168488"/>
    <lineage>
        <taxon>Eukaryota</taxon>
        <taxon>Viridiplantae</taxon>
        <taxon>Streptophyta</taxon>
        <taxon>Embryophyta</taxon>
        <taxon>Tracheophyta</taxon>
        <taxon>Spermatophyta</taxon>
        <taxon>Magnoliopsida</taxon>
        <taxon>eudicotyledons</taxon>
        <taxon>Gunneridae</taxon>
        <taxon>Pentapetalae</taxon>
        <taxon>asterids</taxon>
        <taxon>lamiids</taxon>
        <taxon>Lamiales</taxon>
        <taxon>Scrophulariaceae</taxon>
        <taxon>Buddlejeae</taxon>
        <taxon>Buddleja</taxon>
    </lineage>
</organism>
<dbReference type="InterPro" id="IPR034210">
    <property type="entry name" value="CcO_II_C"/>
</dbReference>
<keyword evidence="12 14" id="KW-0472">Membrane</keyword>
<evidence type="ECO:0000256" key="5">
    <source>
        <dbReference type="ARBA" id="ARBA00022692"/>
    </source>
</evidence>
<keyword evidence="11 14" id="KW-0496">Mitochondrion</keyword>
<comment type="caution">
    <text evidence="20">The sequence shown here is derived from an EMBL/GenBank/DDBJ whole genome shotgun (WGS) entry which is preliminary data.</text>
</comment>
<dbReference type="PRINTS" id="PR01166">
    <property type="entry name" value="CYCOXIDASEII"/>
</dbReference>
<dbReference type="PANTHER" id="PTHR22888:SF9">
    <property type="entry name" value="CYTOCHROME C OXIDASE SUBUNIT 2"/>
    <property type="match status" value="1"/>
</dbReference>
<dbReference type="GO" id="GO:0005507">
    <property type="term" value="F:copper ion binding"/>
    <property type="evidence" value="ECO:0007669"/>
    <property type="project" value="InterPro"/>
</dbReference>
<dbReference type="Pfam" id="PF02790">
    <property type="entry name" value="COX2_TM"/>
    <property type="match status" value="1"/>
</dbReference>
<dbReference type="Pfam" id="PF00116">
    <property type="entry name" value="COX2"/>
    <property type="match status" value="1"/>
</dbReference>
<evidence type="ECO:0000313" key="19">
    <source>
        <dbReference type="EMBL" id="KAG8362770.1"/>
    </source>
</evidence>
<keyword evidence="21" id="KW-1185">Reference proteome</keyword>
<evidence type="ECO:0000256" key="7">
    <source>
        <dbReference type="ARBA" id="ARBA00022967"/>
    </source>
</evidence>
<keyword evidence="5 14" id="KW-0812">Transmembrane</keyword>
<comment type="cofactor">
    <cofactor evidence="14">
        <name>Cu cation</name>
        <dbReference type="ChEBI" id="CHEBI:23378"/>
    </cofactor>
    <text evidence="14">Binds a copper A center.</text>
</comment>
<dbReference type="InterPro" id="IPR001505">
    <property type="entry name" value="Copper_CuA"/>
</dbReference>
<dbReference type="GO" id="GO:0004129">
    <property type="term" value="F:cytochrome-c oxidase activity"/>
    <property type="evidence" value="ECO:0007669"/>
    <property type="project" value="UniProtKB-EC"/>
</dbReference>
<gene>
    <name evidence="20" type="ORF">BUALT_BualtMtG0003200</name>
    <name evidence="19" type="ORF">BUALT_BualtUnG0042000</name>
</gene>
<feature type="transmembrane region" description="Helical" evidence="15">
    <location>
        <begin position="42"/>
        <end position="62"/>
    </location>
</feature>
<evidence type="ECO:0000256" key="16">
    <source>
        <dbReference type="SAM" id="SignalP"/>
    </source>
</evidence>
<dbReference type="GO" id="GO:0005743">
    <property type="term" value="C:mitochondrial inner membrane"/>
    <property type="evidence" value="ECO:0007669"/>
    <property type="project" value="UniProtKB-SubCell"/>
</dbReference>
<dbReference type="InterPro" id="IPR036257">
    <property type="entry name" value="Cyt_c_oxidase_su2_TM_sf"/>
</dbReference>
<keyword evidence="6 14" id="KW-0479">Metal-binding</keyword>
<keyword evidence="8 14" id="KW-0249">Electron transport</keyword>
<dbReference type="EMBL" id="WHWC01000021">
    <property type="protein sequence ID" value="KAG8363165.1"/>
    <property type="molecule type" value="Genomic_DNA"/>
</dbReference>
<evidence type="ECO:0000256" key="8">
    <source>
        <dbReference type="ARBA" id="ARBA00022982"/>
    </source>
</evidence>
<dbReference type="CDD" id="cd13912">
    <property type="entry name" value="CcO_II_C"/>
    <property type="match status" value="1"/>
</dbReference>
<evidence type="ECO:0000256" key="1">
    <source>
        <dbReference type="ARBA" id="ARBA00004225"/>
    </source>
</evidence>
<proteinExistence type="inferred from homology"/>
<dbReference type="GO" id="GO:1902494">
    <property type="term" value="C:catalytic complex"/>
    <property type="evidence" value="ECO:0007669"/>
    <property type="project" value="UniProtKB-ARBA"/>
</dbReference>
<dbReference type="FunFam" id="1.10.287.90:FF:000004">
    <property type="entry name" value="Cytochrome c oxidase subunit 2"/>
    <property type="match status" value="1"/>
</dbReference>
<evidence type="ECO:0000256" key="3">
    <source>
        <dbReference type="ARBA" id="ARBA00022448"/>
    </source>
</evidence>
<sequence>MIVLECLFLTIAPCDAAEPWQLGSQDAATPMMQGIIDLHHDIFFFLILIFVFVSWILVRALWHFHYKKNPIPQRIVHGTTIEILWTIFPSIILMFIAIPSFALLYSMDEVVVDPAITIKAIGHQWYWTYEYSDYNSSDEQSLTFDSYTIPEDDPELGQSRLLEVDNRVVVPEKTHLRIIVTPADVPHSWAVPSLGVKCDAVPGRLNQTSISVQREGVYYGQCSEICGTNHAFMRAPGNIGRLLSPLWLSRTTQGASHPRSKLLQRAAGAPERPASEWLVVNSALVDGIPLCGWHSRNHGTLHTEQASLRDETPAQGPQFSLGGRTKDLWKSCEGGQSKIVLFLYKDNRRSQRLGATLFLSYSSFFMISCRAVCYESGKPPQYEGSLKIKIEKEIRTPPANPAISEPGHAEKKKAAVVDWERMLSSEAEENPSISVREDGASLFGIGISPVASKLSENTRGDHTLVQTRMAVTKPKENKGAKRRDWISPMIRSRRCREDLEAVPRKDYAFRVYNTLLARGGESLWIQSPKEKNILEGIPVRADRIWEALSSPFYAAGVIHIPGEIEDPLTLHRLSKLNGLLLFLSDNAFDGIQAAYTRGIQLEVDRTEPASLPAKLDEIRSRELARFNISYLK</sequence>
<dbReference type="AlphaFoldDB" id="A0AAV6W830"/>
<comment type="function">
    <text evidence="14">Component of the cytochrome c oxidase, the last enzyme in the mitochondrial electron transport chain which drives oxidative phosphorylation. The respiratory chain contains 3 multisubunit complexes succinate dehydrogenase (complex II, CII), ubiquinol-cytochrome c oxidoreductase (cytochrome b-c1 complex, complex III, CIII) and cytochrome c oxidase (complex IV, CIV), that cooperate to transfer electrons derived from NADH and succinate to molecular oxygen, creating an electrochemical gradient over the inner membrane that drives transmembrane transport and the ATP synthase. Cytochrome c oxidase is the component of the respiratory chain that catalyzes the reduction of oxygen to water. Electrons originating from reduced cytochrome c in the intermembrane space (IMS) are transferred via the dinuclear copper A center (CU(A)) of subunit 2 and heme A of subunit 1 to the active site in subunit 1, a binuclear center (BNC) formed by heme A3 and copper B (CU(B)). The BNC reduces molecular oxygen to 2 water molecules using 4 electrons from cytochrome c in the IMS and 4 protons from the mitochondrial matrix.</text>
</comment>
<evidence type="ECO:0000256" key="4">
    <source>
        <dbReference type="ARBA" id="ARBA00022660"/>
    </source>
</evidence>
<feature type="domain" description="Cytochrome oxidase subunit II copper A binding" evidence="17">
    <location>
        <begin position="113"/>
        <end position="253"/>
    </location>
</feature>
<geneLocation type="mitochondrion" evidence="20"/>
<dbReference type="PROSITE" id="PS50857">
    <property type="entry name" value="COX2_CUA"/>
    <property type="match status" value="1"/>
</dbReference>
<feature type="chain" id="PRO_5044715363" description="Cytochrome c oxidase subunit 2" evidence="16">
    <location>
        <begin position="17"/>
        <end position="632"/>
    </location>
</feature>
<comment type="subcellular location">
    <subcellularLocation>
        <location evidence="14">Mitochondrion inner membrane</location>
        <topology evidence="14">Multi-pass membrane protein</topology>
    </subcellularLocation>
    <subcellularLocation>
        <location evidence="1">Mitochondrion membrane</location>
        <topology evidence="1">Multi-pass membrane protein</topology>
    </subcellularLocation>
</comment>
<keyword evidence="7" id="KW-1278">Translocase</keyword>
<dbReference type="GO" id="GO:1902495">
    <property type="term" value="C:transmembrane transporter complex"/>
    <property type="evidence" value="ECO:0007669"/>
    <property type="project" value="UniProtKB-ARBA"/>
</dbReference>
<evidence type="ECO:0000256" key="11">
    <source>
        <dbReference type="ARBA" id="ARBA00023128"/>
    </source>
</evidence>
<dbReference type="NCBIfam" id="TIGR02866">
    <property type="entry name" value="CoxB"/>
    <property type="match status" value="1"/>
</dbReference>
<name>A0AAV6W830_9LAMI</name>
<dbReference type="InterPro" id="IPR008972">
    <property type="entry name" value="Cupredoxin"/>
</dbReference>
<evidence type="ECO:0000259" key="18">
    <source>
        <dbReference type="PROSITE" id="PS50999"/>
    </source>
</evidence>
<feature type="domain" description="Cytochrome oxidase subunit II transmembrane region profile" evidence="18">
    <location>
        <begin position="16"/>
        <end position="111"/>
    </location>
</feature>
<evidence type="ECO:0000313" key="21">
    <source>
        <dbReference type="Proteomes" id="UP000826271"/>
    </source>
</evidence>
<dbReference type="PANTHER" id="PTHR22888">
    <property type="entry name" value="CYTOCHROME C OXIDASE, SUBUNIT II"/>
    <property type="match status" value="1"/>
</dbReference>
<dbReference type="Proteomes" id="UP000826271">
    <property type="component" value="Unassembled WGS sequence"/>
</dbReference>
<dbReference type="SUPFAM" id="SSF81464">
    <property type="entry name" value="Cytochrome c oxidase subunit II-like, transmembrane region"/>
    <property type="match status" value="1"/>
</dbReference>
<keyword evidence="14" id="KW-0999">Mitochondrion inner membrane</keyword>
<dbReference type="EMBL" id="WHWC01000300">
    <property type="protein sequence ID" value="KAG8362770.1"/>
    <property type="molecule type" value="Genomic_DNA"/>
</dbReference>
<keyword evidence="16" id="KW-0732">Signal</keyword>
<evidence type="ECO:0000256" key="9">
    <source>
        <dbReference type="ARBA" id="ARBA00022989"/>
    </source>
</evidence>
<feature type="transmembrane region" description="Helical" evidence="15">
    <location>
        <begin position="83"/>
        <end position="105"/>
    </location>
</feature>
<dbReference type="Gene3D" id="2.60.40.420">
    <property type="entry name" value="Cupredoxins - blue copper proteins"/>
    <property type="match status" value="1"/>
</dbReference>
<evidence type="ECO:0000256" key="6">
    <source>
        <dbReference type="ARBA" id="ARBA00022723"/>
    </source>
</evidence>
<evidence type="ECO:0000313" key="20">
    <source>
        <dbReference type="EMBL" id="KAG8363165.1"/>
    </source>
</evidence>
<evidence type="ECO:0000256" key="2">
    <source>
        <dbReference type="ARBA" id="ARBA00007866"/>
    </source>
</evidence>
<dbReference type="InterPro" id="IPR014222">
    <property type="entry name" value="Cyt_c_oxidase_su2"/>
</dbReference>
<keyword evidence="9 15" id="KW-1133">Transmembrane helix</keyword>
<dbReference type="GO" id="GO:0042773">
    <property type="term" value="P:ATP synthesis coupled electron transport"/>
    <property type="evidence" value="ECO:0007669"/>
    <property type="project" value="TreeGrafter"/>
</dbReference>
<keyword evidence="3 14" id="KW-0813">Transport</keyword>
<protein>
    <recommendedName>
        <fullName evidence="14">Cytochrome c oxidase subunit 2</fullName>
    </recommendedName>
</protein>
<keyword evidence="4 14" id="KW-0679">Respiratory chain</keyword>
<dbReference type="InterPro" id="IPR011759">
    <property type="entry name" value="Cyt_c_oxidase_su2_TM_dom"/>
</dbReference>
<dbReference type="GO" id="GO:0016491">
    <property type="term" value="F:oxidoreductase activity"/>
    <property type="evidence" value="ECO:0007669"/>
    <property type="project" value="InterPro"/>
</dbReference>
<dbReference type="InterPro" id="IPR002429">
    <property type="entry name" value="CcO_II-like_C"/>
</dbReference>
<keyword evidence="10 14" id="KW-0186">Copper</keyword>
<dbReference type="InterPro" id="IPR045187">
    <property type="entry name" value="CcO_II"/>
</dbReference>
<evidence type="ECO:0000259" key="17">
    <source>
        <dbReference type="PROSITE" id="PS50857"/>
    </source>
</evidence>
<comment type="similarity">
    <text evidence="2 14">Belongs to the cytochrome c oxidase subunit 2 family.</text>
</comment>
<reference evidence="20" key="1">
    <citation type="submission" date="2019-10" db="EMBL/GenBank/DDBJ databases">
        <authorList>
            <person name="Zhang R."/>
            <person name="Pan Y."/>
            <person name="Wang J."/>
            <person name="Ma R."/>
            <person name="Yu S."/>
        </authorList>
    </citation>
    <scope>NUCLEOTIDE SEQUENCE</scope>
    <source>
        <strain evidence="20">LA-IB0</strain>
        <tissue evidence="20">Leaf</tissue>
    </source>
</reference>
<dbReference type="PROSITE" id="PS00078">
    <property type="entry name" value="COX2"/>
    <property type="match status" value="1"/>
</dbReference>
<dbReference type="FunFam" id="2.60.40.420:FF:000001">
    <property type="entry name" value="Cytochrome c oxidase subunit 2"/>
    <property type="match status" value="1"/>
</dbReference>
<dbReference type="Gene3D" id="1.10.287.90">
    <property type="match status" value="1"/>
</dbReference>
<evidence type="ECO:0000256" key="13">
    <source>
        <dbReference type="ARBA" id="ARBA00049512"/>
    </source>
</evidence>
<comment type="catalytic activity">
    <reaction evidence="13">
        <text>4 Fe(II)-[cytochrome c] + O2 + 8 H(+)(in) = 4 Fe(III)-[cytochrome c] + 2 H2O + 4 H(+)(out)</text>
        <dbReference type="Rhea" id="RHEA:11436"/>
        <dbReference type="Rhea" id="RHEA-COMP:10350"/>
        <dbReference type="Rhea" id="RHEA-COMP:14399"/>
        <dbReference type="ChEBI" id="CHEBI:15377"/>
        <dbReference type="ChEBI" id="CHEBI:15378"/>
        <dbReference type="ChEBI" id="CHEBI:15379"/>
        <dbReference type="ChEBI" id="CHEBI:29033"/>
        <dbReference type="ChEBI" id="CHEBI:29034"/>
        <dbReference type="EC" id="7.1.1.9"/>
    </reaction>
    <physiologicalReaction direction="left-to-right" evidence="13">
        <dbReference type="Rhea" id="RHEA:11437"/>
    </physiologicalReaction>
</comment>
<evidence type="ECO:0000256" key="10">
    <source>
        <dbReference type="ARBA" id="ARBA00023008"/>
    </source>
</evidence>
<accession>A0AAV6W830</accession>
<evidence type="ECO:0000256" key="12">
    <source>
        <dbReference type="ARBA" id="ARBA00023136"/>
    </source>
</evidence>
<dbReference type="SUPFAM" id="SSF49503">
    <property type="entry name" value="Cupredoxins"/>
    <property type="match status" value="1"/>
</dbReference>
<feature type="signal peptide" evidence="16">
    <location>
        <begin position="1"/>
        <end position="16"/>
    </location>
</feature>
<evidence type="ECO:0000256" key="15">
    <source>
        <dbReference type="SAM" id="Phobius"/>
    </source>
</evidence>
<dbReference type="PROSITE" id="PS50999">
    <property type="entry name" value="COX2_TM"/>
    <property type="match status" value="1"/>
</dbReference>